<sequence>MPALPADDGRTAETLREFAALPVVHRPDGTVQVGSSPRSLTRAGPLTVEDRRALRAAQGLDPDTERRRLAVLHALVGAGAIRPGRLRARPERVRAQPRLARLAPDARAWATWDPLGPDGPDRLAARGRRCVAVVGTGRVGSGVAELLRAAGVGTVLVHDDTPTLDADRGGRTTGPGSTGPEAVPDLVVLVEHHRARSESTGGLVAHGTAHLSVVLRDTDAVVGPLVRPGAGPCLRCLDLHRSDADADWPLVAAQLSHGPPALEETASAALVAGLAAVQVLAHLDGAEATTVHASLEVALPEGWVVPRSWTVHPGCGCGGLPPEPLRRPRR</sequence>
<reference evidence="2 3" key="1">
    <citation type="submission" date="2024-09" db="EMBL/GenBank/DDBJ databases">
        <authorList>
            <person name="Sun Q."/>
            <person name="Mori K."/>
        </authorList>
    </citation>
    <scope>NUCLEOTIDE SEQUENCE [LARGE SCALE GENOMIC DNA]</scope>
    <source>
        <strain evidence="2 3">TISTR 1856</strain>
    </source>
</reference>
<name>A0ABV5LN80_9ACTN</name>
<gene>
    <name evidence="2" type="ORF">ACFFVI_00985</name>
</gene>
<dbReference type="PROSITE" id="PS00065">
    <property type="entry name" value="D_2_HYDROXYACID_DH_1"/>
    <property type="match status" value="1"/>
</dbReference>
<evidence type="ECO:0008006" key="4">
    <source>
        <dbReference type="Google" id="ProtNLM"/>
    </source>
</evidence>
<keyword evidence="3" id="KW-1185">Reference proteome</keyword>
<comment type="caution">
    <text evidence="2">The sequence shown here is derived from an EMBL/GenBank/DDBJ whole genome shotgun (WGS) entry which is preliminary data.</text>
</comment>
<dbReference type="RefSeq" id="WP_380136181.1">
    <property type="nucleotide sequence ID" value="NZ_JBHLUI010000006.1"/>
</dbReference>
<dbReference type="InterPro" id="IPR029752">
    <property type="entry name" value="D-isomer_DH_CS1"/>
</dbReference>
<feature type="compositionally biased region" description="Basic and acidic residues" evidence="1">
    <location>
        <begin position="161"/>
        <end position="170"/>
    </location>
</feature>
<dbReference type="EMBL" id="JBHMDM010000001">
    <property type="protein sequence ID" value="MFB9375531.1"/>
    <property type="molecule type" value="Genomic_DNA"/>
</dbReference>
<proteinExistence type="predicted"/>
<feature type="region of interest" description="Disordered" evidence="1">
    <location>
        <begin position="161"/>
        <end position="182"/>
    </location>
</feature>
<evidence type="ECO:0000313" key="3">
    <source>
        <dbReference type="Proteomes" id="UP001589748"/>
    </source>
</evidence>
<dbReference type="Gene3D" id="3.40.50.720">
    <property type="entry name" value="NAD(P)-binding Rossmann-like Domain"/>
    <property type="match status" value="1"/>
</dbReference>
<protein>
    <recommendedName>
        <fullName evidence="4">ThiF family protein</fullName>
    </recommendedName>
</protein>
<evidence type="ECO:0000256" key="1">
    <source>
        <dbReference type="SAM" id="MobiDB-lite"/>
    </source>
</evidence>
<evidence type="ECO:0000313" key="2">
    <source>
        <dbReference type="EMBL" id="MFB9375531.1"/>
    </source>
</evidence>
<dbReference type="Proteomes" id="UP001589748">
    <property type="component" value="Unassembled WGS sequence"/>
</dbReference>
<organism evidence="2 3">
    <name type="scientific">Kineococcus gynurae</name>
    <dbReference type="NCBI Taxonomy" id="452979"/>
    <lineage>
        <taxon>Bacteria</taxon>
        <taxon>Bacillati</taxon>
        <taxon>Actinomycetota</taxon>
        <taxon>Actinomycetes</taxon>
        <taxon>Kineosporiales</taxon>
        <taxon>Kineosporiaceae</taxon>
        <taxon>Kineococcus</taxon>
    </lineage>
</organism>
<accession>A0ABV5LN80</accession>